<feature type="region of interest" description="Disordered" evidence="9">
    <location>
        <begin position="421"/>
        <end position="440"/>
    </location>
</feature>
<organism evidence="11">
    <name type="scientific">Trypanosoma brucei</name>
    <dbReference type="NCBI Taxonomy" id="5691"/>
    <lineage>
        <taxon>Eukaryota</taxon>
        <taxon>Discoba</taxon>
        <taxon>Euglenozoa</taxon>
        <taxon>Kinetoplastea</taxon>
        <taxon>Metakinetoplastina</taxon>
        <taxon>Trypanosomatida</taxon>
        <taxon>Trypanosomatidae</taxon>
        <taxon>Trypanosoma</taxon>
    </lineage>
</organism>
<evidence type="ECO:0000256" key="5">
    <source>
        <dbReference type="ARBA" id="ARBA00023136"/>
    </source>
</evidence>
<dbReference type="GO" id="GO:0005886">
    <property type="term" value="C:plasma membrane"/>
    <property type="evidence" value="ECO:0007669"/>
    <property type="project" value="UniProtKB-SubCell"/>
</dbReference>
<dbReference type="VEuPathDB" id="TriTrypDB:Tb427_000524100"/>
<dbReference type="SUPFAM" id="SSF58087">
    <property type="entry name" value="Variant surface glycoprotein (N-terminal domain)"/>
    <property type="match status" value="1"/>
</dbReference>
<evidence type="ECO:0000256" key="10">
    <source>
        <dbReference type="SAM" id="SignalP"/>
    </source>
</evidence>
<name>A0A1J0R5L9_9TRYP</name>
<keyword evidence="10" id="KW-0732">Signal</keyword>
<comment type="function">
    <text evidence="1">VSG forms a coat on the surface of the parasite. The trypanosome evades the immune response of the host by expressing a series of antigenically distinct VSGs from an estimated 1000 VSG genes.</text>
</comment>
<dbReference type="GO" id="GO:0098552">
    <property type="term" value="C:side of membrane"/>
    <property type="evidence" value="ECO:0007669"/>
    <property type="project" value="UniProtKB-KW"/>
</dbReference>
<evidence type="ECO:0000313" key="11">
    <source>
        <dbReference type="EMBL" id="APD73122.1"/>
    </source>
</evidence>
<evidence type="ECO:0000256" key="4">
    <source>
        <dbReference type="ARBA" id="ARBA00022622"/>
    </source>
</evidence>
<evidence type="ECO:0000256" key="9">
    <source>
        <dbReference type="SAM" id="MobiDB-lite"/>
    </source>
</evidence>
<evidence type="ECO:0000256" key="1">
    <source>
        <dbReference type="ARBA" id="ARBA00002523"/>
    </source>
</evidence>
<dbReference type="VEuPathDB" id="TriTrypDB:Tb08.27P2.460"/>
<reference evidence="11" key="1">
    <citation type="submission" date="2016-08" db="EMBL/GenBank/DDBJ databases">
        <title>VSG repertoire of Trypanosoma brucei EATRO 1125.</title>
        <authorList>
            <person name="Cross G.A."/>
        </authorList>
    </citation>
    <scope>NUCLEOTIDE SEQUENCE</scope>
    <source>
        <strain evidence="11">EATRO 1125</strain>
    </source>
</reference>
<dbReference type="EMBL" id="KX699166">
    <property type="protein sequence ID" value="APD73122.1"/>
    <property type="molecule type" value="Genomic_DNA"/>
</dbReference>
<evidence type="ECO:0000256" key="2">
    <source>
        <dbReference type="ARBA" id="ARBA00004609"/>
    </source>
</evidence>
<feature type="compositionally biased region" description="Basic and acidic residues" evidence="9">
    <location>
        <begin position="429"/>
        <end position="440"/>
    </location>
</feature>
<dbReference type="SUPFAM" id="SSF118251">
    <property type="entry name" value="Variant surface glycoprotein MITAT 1.2, VSG 221, C-terminal domain"/>
    <property type="match status" value="1"/>
</dbReference>
<feature type="signal peptide" evidence="10">
    <location>
        <begin position="1"/>
        <end position="28"/>
    </location>
</feature>
<protein>
    <submittedName>
        <fullName evidence="11">Variant surface glycoprotein 1125.298</fullName>
    </submittedName>
</protein>
<accession>A0A1J0R5L9</accession>
<evidence type="ECO:0000256" key="6">
    <source>
        <dbReference type="ARBA" id="ARBA00023180"/>
    </source>
</evidence>
<feature type="chain" id="PRO_5012565768" evidence="10">
    <location>
        <begin position="29"/>
        <end position="492"/>
    </location>
</feature>
<keyword evidence="3" id="KW-1003">Cell membrane</keyword>
<evidence type="ECO:0000256" key="7">
    <source>
        <dbReference type="ARBA" id="ARBA00023288"/>
    </source>
</evidence>
<evidence type="ECO:0000256" key="8">
    <source>
        <dbReference type="SAM" id="Coils"/>
    </source>
</evidence>
<comment type="subcellular location">
    <subcellularLocation>
        <location evidence="2">Cell membrane</location>
        <topology evidence="2">Lipid-anchor</topology>
        <topology evidence="2">GPI-anchor</topology>
    </subcellularLocation>
</comment>
<dbReference type="AlphaFoldDB" id="A0A1J0R5L9"/>
<proteinExistence type="predicted"/>
<keyword evidence="7" id="KW-0449">Lipoprotein</keyword>
<sequence length="492" mass="53022">MTQHRLTTTERNLVFVLAAVLASQRAAADAFTTETNKIKDICTEHEYLKQLKNKIATATTAETEAVNELHHLRKLWRTKAGTTQDHRRRCLLLALEADAEAEMVAAQAQLKSAHAKSKAAELEISKQLGRLETAMATAKFTIAEDTTSRAAQGGAGNAELYFVLKTGGGGDCEPRGTSDPDPFQADPLKPDKITNLKLTNLAKLHENNGETAVTITASSSGCPADGTSLASTQQRLANCNIGAGGAATFATTRSKTTAAQETTAVFKENARTTSCQNTHAATNDASPAHKKLAKKICEALEAKRPTITAMRTYTGQTLADKSSTRKLIRNCDPTFQSIDDTDDNAKAKELTDYIKKAYGESPNDFSKNFIETLENQNVQTRQGKNGESKKVSDLIASIAIGPAITHSEGQRIQRELEAEKKVAPATADSKNEEKCKGKPVGECKDEDGCVFKEGKCVAKVKAEAGTDDKKNTTGSNSFLINKTPLWLAVLLF</sequence>
<keyword evidence="4" id="KW-0336">GPI-anchor</keyword>
<keyword evidence="5" id="KW-0472">Membrane</keyword>
<dbReference type="InterPro" id="IPR027446">
    <property type="entry name" value="VSG_C_dom_sf"/>
</dbReference>
<evidence type="ECO:0000256" key="3">
    <source>
        <dbReference type="ARBA" id="ARBA00022475"/>
    </source>
</evidence>
<keyword evidence="6" id="KW-0325">Glycoprotein</keyword>
<keyword evidence="8" id="KW-0175">Coiled coil</keyword>
<feature type="coiled-coil region" evidence="8">
    <location>
        <begin position="96"/>
        <end position="123"/>
    </location>
</feature>